<dbReference type="AlphaFoldDB" id="A0A0V0SVL5"/>
<reference evidence="1 2" key="1">
    <citation type="submission" date="2015-01" db="EMBL/GenBank/DDBJ databases">
        <title>Evolution of Trichinella species and genotypes.</title>
        <authorList>
            <person name="Korhonen P.K."/>
            <person name="Edoardo P."/>
            <person name="Giuseppe L.R."/>
            <person name="Gasser R.B."/>
        </authorList>
    </citation>
    <scope>NUCLEOTIDE SEQUENCE [LARGE SCALE GENOMIC DNA]</scope>
    <source>
        <strain evidence="1">ISS417</strain>
    </source>
</reference>
<dbReference type="Proteomes" id="UP000055048">
    <property type="component" value="Unassembled WGS sequence"/>
</dbReference>
<organism evidence="1 2">
    <name type="scientific">Trichinella murrelli</name>
    <dbReference type="NCBI Taxonomy" id="144512"/>
    <lineage>
        <taxon>Eukaryota</taxon>
        <taxon>Metazoa</taxon>
        <taxon>Ecdysozoa</taxon>
        <taxon>Nematoda</taxon>
        <taxon>Enoplea</taxon>
        <taxon>Dorylaimia</taxon>
        <taxon>Trichinellida</taxon>
        <taxon>Trichinellidae</taxon>
        <taxon>Trichinella</taxon>
    </lineage>
</organism>
<protein>
    <submittedName>
        <fullName evidence="1">Uncharacterized protein</fullName>
    </submittedName>
</protein>
<proteinExistence type="predicted"/>
<keyword evidence="2" id="KW-1185">Reference proteome</keyword>
<gene>
    <name evidence="1" type="ORF">T05_1466</name>
</gene>
<dbReference type="EMBL" id="JYDJ01002186">
    <property type="protein sequence ID" value="KRX30813.1"/>
    <property type="molecule type" value="Genomic_DNA"/>
</dbReference>
<sequence length="35" mass="4053">MESKVSHLREIDFCPVVSMSKEKHLLQLTLPAKAW</sequence>
<name>A0A0V0SVL5_9BILA</name>
<accession>A0A0V0SVL5</accession>
<evidence type="ECO:0000313" key="2">
    <source>
        <dbReference type="Proteomes" id="UP000055048"/>
    </source>
</evidence>
<evidence type="ECO:0000313" key="1">
    <source>
        <dbReference type="EMBL" id="KRX30813.1"/>
    </source>
</evidence>
<comment type="caution">
    <text evidence="1">The sequence shown here is derived from an EMBL/GenBank/DDBJ whole genome shotgun (WGS) entry which is preliminary data.</text>
</comment>